<evidence type="ECO:0000313" key="2">
    <source>
        <dbReference type="EMBL" id="KAJ5151128.1"/>
    </source>
</evidence>
<dbReference type="Proteomes" id="UP001149163">
    <property type="component" value="Unassembled WGS sequence"/>
</dbReference>
<accession>A0A9W9HJN4</accession>
<dbReference type="Pfam" id="PF00179">
    <property type="entry name" value="UQ_con"/>
    <property type="match status" value="1"/>
</dbReference>
<dbReference type="SUPFAM" id="SSF54495">
    <property type="entry name" value="UBC-like"/>
    <property type="match status" value="1"/>
</dbReference>
<feature type="domain" description="UBC core" evidence="1">
    <location>
        <begin position="2"/>
        <end position="143"/>
    </location>
</feature>
<dbReference type="CDD" id="cd00195">
    <property type="entry name" value="UBCc_UEV"/>
    <property type="match status" value="1"/>
</dbReference>
<protein>
    <recommendedName>
        <fullName evidence="1">UBC core domain-containing protein</fullName>
    </recommendedName>
</protein>
<dbReference type="AlphaFoldDB" id="A0A9W9HJN4"/>
<name>A0A9W9HJN4_9EURO</name>
<evidence type="ECO:0000259" key="1">
    <source>
        <dbReference type="PROSITE" id="PS50127"/>
    </source>
</evidence>
<comment type="caution">
    <text evidence="2">The sequence shown here is derived from an EMBL/GenBank/DDBJ whole genome shotgun (WGS) entry which is preliminary data.</text>
</comment>
<dbReference type="InterPro" id="IPR016135">
    <property type="entry name" value="UBQ-conjugating_enzyme/RWD"/>
</dbReference>
<dbReference type="RefSeq" id="XP_056538461.1">
    <property type="nucleotide sequence ID" value="XM_056692504.1"/>
</dbReference>
<evidence type="ECO:0000313" key="3">
    <source>
        <dbReference type="Proteomes" id="UP001149163"/>
    </source>
</evidence>
<sequence>MRNLLRVHKEVRDVNGDFHSLRTVLQETDNKFKWNFLLFPNDGALSHLPLIGELIIPERYPKDPPVLHLFTRTFRENVDVFRAHRNNDTRSTMCFDILRAQWEGGTWDPEYTISCLFASLMQALVTPRVPQDHGRDRPEFVSM</sequence>
<dbReference type="PROSITE" id="PS50127">
    <property type="entry name" value="UBC_2"/>
    <property type="match status" value="1"/>
</dbReference>
<dbReference type="InterPro" id="IPR000608">
    <property type="entry name" value="UBC"/>
</dbReference>
<organism evidence="2 3">
    <name type="scientific">Penicillium canariense</name>
    <dbReference type="NCBI Taxonomy" id="189055"/>
    <lineage>
        <taxon>Eukaryota</taxon>
        <taxon>Fungi</taxon>
        <taxon>Dikarya</taxon>
        <taxon>Ascomycota</taxon>
        <taxon>Pezizomycotina</taxon>
        <taxon>Eurotiomycetes</taxon>
        <taxon>Eurotiomycetidae</taxon>
        <taxon>Eurotiales</taxon>
        <taxon>Aspergillaceae</taxon>
        <taxon>Penicillium</taxon>
    </lineage>
</organism>
<reference evidence="2" key="2">
    <citation type="journal article" date="2023" name="IMA Fungus">
        <title>Comparative genomic study of the Penicillium genus elucidates a diverse pangenome and 15 lateral gene transfer events.</title>
        <authorList>
            <person name="Petersen C."/>
            <person name="Sorensen T."/>
            <person name="Nielsen M.R."/>
            <person name="Sondergaard T.E."/>
            <person name="Sorensen J.L."/>
            <person name="Fitzpatrick D.A."/>
            <person name="Frisvad J.C."/>
            <person name="Nielsen K.L."/>
        </authorList>
    </citation>
    <scope>NUCLEOTIDE SEQUENCE</scope>
    <source>
        <strain evidence="2">IBT 26290</strain>
    </source>
</reference>
<dbReference type="EMBL" id="JAPQKN010000008">
    <property type="protein sequence ID" value="KAJ5151128.1"/>
    <property type="molecule type" value="Genomic_DNA"/>
</dbReference>
<reference evidence="2" key="1">
    <citation type="submission" date="2022-11" db="EMBL/GenBank/DDBJ databases">
        <authorList>
            <person name="Petersen C."/>
        </authorList>
    </citation>
    <scope>NUCLEOTIDE SEQUENCE</scope>
    <source>
        <strain evidence="2">IBT 26290</strain>
    </source>
</reference>
<dbReference type="OrthoDB" id="4331421at2759"/>
<dbReference type="Gene3D" id="3.10.110.10">
    <property type="entry name" value="Ubiquitin Conjugating Enzyme"/>
    <property type="match status" value="1"/>
</dbReference>
<dbReference type="GeneID" id="81431680"/>
<gene>
    <name evidence="2" type="ORF">N7482_010380</name>
</gene>
<keyword evidence="3" id="KW-1185">Reference proteome</keyword>
<proteinExistence type="predicted"/>